<feature type="compositionally biased region" description="Polar residues" evidence="1">
    <location>
        <begin position="453"/>
        <end position="472"/>
    </location>
</feature>
<keyword evidence="4" id="KW-1185">Reference proteome</keyword>
<feature type="compositionally biased region" description="Low complexity" evidence="1">
    <location>
        <begin position="584"/>
        <end position="598"/>
    </location>
</feature>
<reference evidence="3 4" key="1">
    <citation type="submission" date="2018-04" db="EMBL/GenBank/DDBJ databases">
        <authorList>
            <person name="Zhang X."/>
            <person name="Yuan J."/>
            <person name="Li F."/>
            <person name="Xiang J."/>
        </authorList>
    </citation>
    <scope>NUCLEOTIDE SEQUENCE [LARGE SCALE GENOMIC DNA]</scope>
    <source>
        <tissue evidence="3">Muscle</tissue>
    </source>
</reference>
<feature type="region of interest" description="Disordered" evidence="1">
    <location>
        <begin position="375"/>
        <end position="405"/>
    </location>
</feature>
<dbReference type="OrthoDB" id="6372004at2759"/>
<evidence type="ECO:0000313" key="3">
    <source>
        <dbReference type="EMBL" id="ROT78719.1"/>
    </source>
</evidence>
<feature type="compositionally biased region" description="Low complexity" evidence="1">
    <location>
        <begin position="220"/>
        <end position="233"/>
    </location>
</feature>
<feature type="compositionally biased region" description="Basic and acidic residues" evidence="1">
    <location>
        <begin position="183"/>
        <end position="205"/>
    </location>
</feature>
<organism evidence="3 4">
    <name type="scientific">Penaeus vannamei</name>
    <name type="common">Whiteleg shrimp</name>
    <name type="synonym">Litopenaeus vannamei</name>
    <dbReference type="NCBI Taxonomy" id="6689"/>
    <lineage>
        <taxon>Eukaryota</taxon>
        <taxon>Metazoa</taxon>
        <taxon>Ecdysozoa</taxon>
        <taxon>Arthropoda</taxon>
        <taxon>Crustacea</taxon>
        <taxon>Multicrustacea</taxon>
        <taxon>Malacostraca</taxon>
        <taxon>Eumalacostraca</taxon>
        <taxon>Eucarida</taxon>
        <taxon>Decapoda</taxon>
        <taxon>Dendrobranchiata</taxon>
        <taxon>Penaeoidea</taxon>
        <taxon>Penaeidae</taxon>
        <taxon>Penaeus</taxon>
    </lineage>
</organism>
<reference evidence="3 4" key="2">
    <citation type="submission" date="2019-01" db="EMBL/GenBank/DDBJ databases">
        <title>The decoding of complex shrimp genome reveals the adaptation for benthos swimmer, frequently molting mechanism and breeding impact on genome.</title>
        <authorList>
            <person name="Sun Y."/>
            <person name="Gao Y."/>
            <person name="Yu Y."/>
        </authorList>
    </citation>
    <scope>NUCLEOTIDE SEQUENCE [LARGE SCALE GENOMIC DNA]</scope>
    <source>
        <tissue evidence="3">Muscle</tissue>
    </source>
</reference>
<feature type="region of interest" description="Disordered" evidence="1">
    <location>
        <begin position="82"/>
        <end position="317"/>
    </location>
</feature>
<feature type="transmembrane region" description="Helical" evidence="2">
    <location>
        <begin position="700"/>
        <end position="724"/>
    </location>
</feature>
<gene>
    <name evidence="3" type="ORF">C7M84_002556</name>
</gene>
<evidence type="ECO:0000313" key="4">
    <source>
        <dbReference type="Proteomes" id="UP000283509"/>
    </source>
</evidence>
<keyword evidence="2" id="KW-0472">Membrane</keyword>
<keyword evidence="2" id="KW-1133">Transmembrane helix</keyword>
<comment type="caution">
    <text evidence="3">The sequence shown here is derived from an EMBL/GenBank/DDBJ whole genome shotgun (WGS) entry which is preliminary data.</text>
</comment>
<dbReference type="EMBL" id="QCYY01001344">
    <property type="protein sequence ID" value="ROT78719.1"/>
    <property type="molecule type" value="Genomic_DNA"/>
</dbReference>
<accession>A0A3R7PPN2</accession>
<dbReference type="Proteomes" id="UP000283509">
    <property type="component" value="Unassembled WGS sequence"/>
</dbReference>
<evidence type="ECO:0000256" key="1">
    <source>
        <dbReference type="SAM" id="MobiDB-lite"/>
    </source>
</evidence>
<proteinExistence type="predicted"/>
<keyword evidence="2" id="KW-0812">Transmembrane</keyword>
<name>A0A3R7PPN2_PENVA</name>
<sequence>MSPGAYGRESAFLGSAFGPSCLRTGRARKIGARGTESAHCDVTQASRQERARARRGHLCEERQRQRHRAARGGQPLALQHVAGQGHVGPRLPGRTGAATSRWRPWPPPPRAQGRPWPTRPAPRGGARCPTPSSRYDVGRDEGGWARGGGHPARTVGGAREAEAGASEGAWDTQARRLPSPSEGRPDTFGHRISEDLSHLDTEYSPRKSNRRWSSQVPSLHFSSASSGGAHGSFPQRPYDEQNSRWHNSRAGSASGNERSSTRFRNWDREERPSTSPRPSYVDYNAHEYPPRGSYNYPSRARDPVSHGDPYSNPASRGEPALLTIQQIKQMINISSHDEFFELLKKRGIGFSQLLEYMNRGANEDEVLQLLGYQRTTTTTDPPEARPPQTRLEDEHGGDAFDSQADSSLYFGEGAHRASQGSPFRGGAHLARDEVIDGDEGSTTAAEAEFKPPSSGTPNVGSNIDVSTTTQQPDDARPSTPAASAVLPGPSPNRPPVLSNSPPQPGSSTQPTFPEEAPAATSFPDVPDEASATQTHTLLTMTEFFPEPFGVVASATAPDVALPLPTSGQDAPTTTAKPPLKKSDPALTPRSSSSTLPSAPGDPYADDVTFPPGIRPSEVSIHSITVMKVPEGDETVPEVLAPASRRPNHRRPIVKAHFPPERNISRFTTTNLEEPEFEIGSRSILVQNIPKEEYQFPIKGLLIISGVLGAMAVFTLVILISYCIIKCSKPPAINNYRVTEQKPVAQ</sequence>
<evidence type="ECO:0000256" key="2">
    <source>
        <dbReference type="SAM" id="Phobius"/>
    </source>
</evidence>
<dbReference type="AlphaFoldDB" id="A0A3R7PPN2"/>
<feature type="region of interest" description="Disordered" evidence="1">
    <location>
        <begin position="561"/>
        <end position="611"/>
    </location>
</feature>
<feature type="region of interest" description="Disordered" evidence="1">
    <location>
        <begin position="438"/>
        <end position="529"/>
    </location>
</feature>
<feature type="compositionally biased region" description="Polar residues" evidence="1">
    <location>
        <begin position="249"/>
        <end position="258"/>
    </location>
</feature>
<protein>
    <submittedName>
        <fullName evidence="3">Uncharacterized protein</fullName>
    </submittedName>
</protein>
<feature type="compositionally biased region" description="Polar residues" evidence="1">
    <location>
        <begin position="565"/>
        <end position="575"/>
    </location>
</feature>